<dbReference type="EMBL" id="FPJW01000002">
    <property type="protein sequence ID" value="SFX17344.1"/>
    <property type="molecule type" value="Genomic_DNA"/>
</dbReference>
<dbReference type="AlphaFoldDB" id="A0A1K1UX23"/>
<dbReference type="STRING" id="1122209.SAMN02745752_00649"/>
<dbReference type="RefSeq" id="WP_072324913.1">
    <property type="nucleotide sequence ID" value="NZ_FPJW01000002.1"/>
</dbReference>
<evidence type="ECO:0000256" key="2">
    <source>
        <dbReference type="SAM" id="Phobius"/>
    </source>
</evidence>
<gene>
    <name evidence="3" type="ORF">SAMN02745752_00649</name>
</gene>
<protein>
    <submittedName>
        <fullName evidence="3">Uncharacterized protein</fullName>
    </submittedName>
</protein>
<dbReference type="OrthoDB" id="6120319at2"/>
<keyword evidence="4" id="KW-1185">Reference proteome</keyword>
<reference evidence="3 4" key="1">
    <citation type="submission" date="2016-11" db="EMBL/GenBank/DDBJ databases">
        <authorList>
            <person name="Jaros S."/>
            <person name="Januszkiewicz K."/>
            <person name="Wedrychowicz H."/>
        </authorList>
    </citation>
    <scope>NUCLEOTIDE SEQUENCE [LARGE SCALE GENOMIC DNA]</scope>
    <source>
        <strain evidence="3 4">DSM 21637</strain>
    </source>
</reference>
<keyword evidence="2" id="KW-1133">Transmembrane helix</keyword>
<sequence length="171" mass="19236">MSNSDVAPRQALPTVETVRPDNGRDENRWVLLLTLTVLLLGALGVLLRQTQAPMANLQPELSLHQQQLLMELAIAADEIRFLALPEFQQTGHWPDRQQLLAEGLLPVLPGQSVMDWQQPEAGCLLLPQPNLSAAFLMRLQTDSIQLYFTDHLTTPVSCDQLDHWFPMNKLP</sequence>
<dbReference type="InterPro" id="IPR046160">
    <property type="entry name" value="DUF6162"/>
</dbReference>
<evidence type="ECO:0000313" key="3">
    <source>
        <dbReference type="EMBL" id="SFX17344.1"/>
    </source>
</evidence>
<keyword evidence="2" id="KW-0812">Transmembrane</keyword>
<proteinExistence type="predicted"/>
<name>A0A1K1UX23_9GAMM</name>
<organism evidence="3 4">
    <name type="scientific">Marinospirillum alkaliphilum DSM 21637</name>
    <dbReference type="NCBI Taxonomy" id="1122209"/>
    <lineage>
        <taxon>Bacteria</taxon>
        <taxon>Pseudomonadati</taxon>
        <taxon>Pseudomonadota</taxon>
        <taxon>Gammaproteobacteria</taxon>
        <taxon>Oceanospirillales</taxon>
        <taxon>Oceanospirillaceae</taxon>
        <taxon>Marinospirillum</taxon>
    </lineage>
</organism>
<feature type="region of interest" description="Disordered" evidence="1">
    <location>
        <begin position="1"/>
        <end position="20"/>
    </location>
</feature>
<evidence type="ECO:0000256" key="1">
    <source>
        <dbReference type="SAM" id="MobiDB-lite"/>
    </source>
</evidence>
<feature type="transmembrane region" description="Helical" evidence="2">
    <location>
        <begin position="29"/>
        <end position="47"/>
    </location>
</feature>
<dbReference type="Pfam" id="PF19659">
    <property type="entry name" value="DUF6162"/>
    <property type="match status" value="1"/>
</dbReference>
<keyword evidence="2" id="KW-0472">Membrane</keyword>
<accession>A0A1K1UX23</accession>
<evidence type="ECO:0000313" key="4">
    <source>
        <dbReference type="Proteomes" id="UP000182350"/>
    </source>
</evidence>
<dbReference type="Proteomes" id="UP000182350">
    <property type="component" value="Unassembled WGS sequence"/>
</dbReference>